<dbReference type="InterPro" id="IPR019734">
    <property type="entry name" value="TPR_rpt"/>
</dbReference>
<dbReference type="PANTHER" id="PTHR45984">
    <property type="entry name" value="RNA (RNA) POLYMERASE II ASSOCIATED PROTEIN HOMOLOG"/>
    <property type="match status" value="1"/>
</dbReference>
<evidence type="ECO:0000256" key="1">
    <source>
        <dbReference type="ARBA" id="ARBA00004496"/>
    </source>
</evidence>
<dbReference type="Gene3D" id="1.25.40.10">
    <property type="entry name" value="Tetratricopeptide repeat domain"/>
    <property type="match status" value="1"/>
</dbReference>
<keyword evidence="2" id="KW-0963">Cytoplasm</keyword>
<dbReference type="PANTHER" id="PTHR45984:SF1">
    <property type="entry name" value="SPAG1 AXONEMAL DYNEIN ASSEMBLY FACTOR"/>
    <property type="match status" value="1"/>
</dbReference>
<evidence type="ECO:0000313" key="5">
    <source>
        <dbReference type="EMBL" id="KAG9397184.1"/>
    </source>
</evidence>
<gene>
    <name evidence="5" type="ORF">J8273_1093</name>
</gene>
<name>A0A8J6BBB8_9EUKA</name>
<dbReference type="InterPro" id="IPR051982">
    <property type="entry name" value="CiliaryAsmbly_MitoImport"/>
</dbReference>
<dbReference type="GO" id="GO:0031072">
    <property type="term" value="F:heat shock protein binding"/>
    <property type="evidence" value="ECO:0007669"/>
    <property type="project" value="TreeGrafter"/>
</dbReference>
<dbReference type="InterPro" id="IPR011990">
    <property type="entry name" value="TPR-like_helical_dom_sf"/>
</dbReference>
<keyword evidence="6" id="KW-1185">Reference proteome</keyword>
<keyword evidence="3" id="KW-0677">Repeat</keyword>
<dbReference type="SMART" id="SM00028">
    <property type="entry name" value="TPR"/>
    <property type="match status" value="2"/>
</dbReference>
<proteinExistence type="predicted"/>
<protein>
    <submittedName>
        <fullName evidence="5">Tom34</fullName>
    </submittedName>
</protein>
<evidence type="ECO:0000256" key="2">
    <source>
        <dbReference type="ARBA" id="ARBA00022490"/>
    </source>
</evidence>
<dbReference type="GO" id="GO:0005739">
    <property type="term" value="C:mitochondrion"/>
    <property type="evidence" value="ECO:0007669"/>
    <property type="project" value="TreeGrafter"/>
</dbReference>
<dbReference type="GO" id="GO:0006626">
    <property type="term" value="P:protein targeting to mitochondrion"/>
    <property type="evidence" value="ECO:0007669"/>
    <property type="project" value="TreeGrafter"/>
</dbReference>
<evidence type="ECO:0000256" key="4">
    <source>
        <dbReference type="ARBA" id="ARBA00022803"/>
    </source>
</evidence>
<evidence type="ECO:0000313" key="6">
    <source>
        <dbReference type="Proteomes" id="UP000717585"/>
    </source>
</evidence>
<evidence type="ECO:0000256" key="3">
    <source>
        <dbReference type="ARBA" id="ARBA00022737"/>
    </source>
</evidence>
<dbReference type="EMBL" id="JAHDYR010000003">
    <property type="protein sequence ID" value="KAG9397184.1"/>
    <property type="molecule type" value="Genomic_DNA"/>
</dbReference>
<keyword evidence="4" id="KW-0802">TPR repeat</keyword>
<dbReference type="Proteomes" id="UP000717585">
    <property type="component" value="Unassembled WGS sequence"/>
</dbReference>
<sequence length="253" mass="27513">MTRGSIRRRKQVEVCFGMRLKDKACKRSNNDTSNCGKCCGTCSDDTSSSVYSEAENNAQVVESMLESCSSNALLRAQAKCDDALAKGREHFVCGNWNEAIDAYSEGLAANPTCETAIANRALMYLKVGQPSNAIPDCEAVLLINPMNIKALYRYALATKMIADIQADGGEKEKEVKLMYRRAFATVSAARSTPAGSKNDAVCKLHGELQEVTRDDPELKNRLIIESSPSKPKLIGLTKSIRVTETCVAIVSCV</sequence>
<organism evidence="5 6">
    <name type="scientific">Carpediemonas membranifera</name>
    <dbReference type="NCBI Taxonomy" id="201153"/>
    <lineage>
        <taxon>Eukaryota</taxon>
        <taxon>Metamonada</taxon>
        <taxon>Carpediemonas-like organisms</taxon>
        <taxon>Carpediemonas</taxon>
    </lineage>
</organism>
<dbReference type="OrthoDB" id="2942533at2759"/>
<accession>A0A8J6BBB8</accession>
<reference evidence="5" key="1">
    <citation type="submission" date="2021-05" db="EMBL/GenBank/DDBJ databases">
        <title>A free-living protist that lacks canonical eukaryotic 1 DNA replication and segregation systems.</title>
        <authorList>
            <person name="Salas-Leiva D.E."/>
            <person name="Tromer E.C."/>
            <person name="Curtis B.A."/>
            <person name="Jerlstrom-Hultqvist J."/>
            <person name="Kolisko M."/>
            <person name="Yi Z."/>
            <person name="Salas-Leiva J.S."/>
            <person name="Gallot-Lavallee L."/>
            <person name="Kops G.J.P.L."/>
            <person name="Archibald J.M."/>
            <person name="Simpson A.G.B."/>
            <person name="Roger A.J."/>
        </authorList>
    </citation>
    <scope>NUCLEOTIDE SEQUENCE</scope>
    <source>
        <strain evidence="5">BICM</strain>
    </source>
</reference>
<dbReference type="AlphaFoldDB" id="A0A8J6BBB8"/>
<dbReference type="SUPFAM" id="SSF48452">
    <property type="entry name" value="TPR-like"/>
    <property type="match status" value="1"/>
</dbReference>
<comment type="caution">
    <text evidence="5">The sequence shown here is derived from an EMBL/GenBank/DDBJ whole genome shotgun (WGS) entry which is preliminary data.</text>
</comment>
<dbReference type="GO" id="GO:0005829">
    <property type="term" value="C:cytosol"/>
    <property type="evidence" value="ECO:0007669"/>
    <property type="project" value="TreeGrafter"/>
</dbReference>
<comment type="subcellular location">
    <subcellularLocation>
        <location evidence="1">Cytoplasm</location>
    </subcellularLocation>
</comment>